<evidence type="ECO:0000256" key="4">
    <source>
        <dbReference type="ARBA" id="ARBA00023014"/>
    </source>
</evidence>
<evidence type="ECO:0000256" key="2">
    <source>
        <dbReference type="ARBA" id="ARBA00022723"/>
    </source>
</evidence>
<protein>
    <recommendedName>
        <fullName evidence="5">4Fe-4S ferredoxin-type domain-containing protein</fullName>
    </recommendedName>
</protein>
<dbReference type="SUPFAM" id="SSF54862">
    <property type="entry name" value="4Fe-4S ferredoxins"/>
    <property type="match status" value="1"/>
</dbReference>
<evidence type="ECO:0000259" key="5">
    <source>
        <dbReference type="PROSITE" id="PS51379"/>
    </source>
</evidence>
<dbReference type="RefSeq" id="WP_180142494.1">
    <property type="nucleotide sequence ID" value="NZ_CAADHO010000006.1"/>
</dbReference>
<dbReference type="InterPro" id="IPR017900">
    <property type="entry name" value="4Fe4S_Fe_S_CS"/>
</dbReference>
<dbReference type="GO" id="GO:0051539">
    <property type="term" value="F:4 iron, 4 sulfur cluster binding"/>
    <property type="evidence" value="ECO:0007669"/>
    <property type="project" value="UniProtKB-KW"/>
</dbReference>
<keyword evidence="7" id="KW-1185">Reference proteome</keyword>
<dbReference type="Pfam" id="PF04015">
    <property type="entry name" value="DUF362"/>
    <property type="match status" value="1"/>
</dbReference>
<dbReference type="InterPro" id="IPR007160">
    <property type="entry name" value="DUF362"/>
</dbReference>
<gene>
    <name evidence="6" type="ORF">MSL71_33160</name>
</gene>
<proteinExistence type="predicted"/>
<name>A0A4U8YNG5_9BACT</name>
<dbReference type="Gene3D" id="3.30.70.20">
    <property type="match status" value="1"/>
</dbReference>
<dbReference type="PROSITE" id="PS51379">
    <property type="entry name" value="4FE4S_FER_2"/>
    <property type="match status" value="2"/>
</dbReference>
<evidence type="ECO:0000313" key="6">
    <source>
        <dbReference type="EMBL" id="VFQ45655.1"/>
    </source>
</evidence>
<evidence type="ECO:0000256" key="1">
    <source>
        <dbReference type="ARBA" id="ARBA00022485"/>
    </source>
</evidence>
<sequence>MTTPEIVASAYDQALLTRQVGDLLDRHLPKAPSAGEEVLIKPNLLLAAPPDKAILTHPLVVRATAAWVLDRGARPLIADSPAVGSVAKIWRMGGFEDALKGMDVEVRGFETAAPVDIGAPFGTIGLAQEALETSMVINLPKFKTHAMMTLTLGVKNLFGCVVGFEKPRWHARAGIQREQFAKLLVGIAEAVRPTVTLVDAVTGLEGQGPGKSGTPRPMGFLVAGSHVHEVDATCAHMAGLAPETLPTLAAALASGLLTDMPPLPVPEAVFKDFKLPTQSPVTFGPSFLKHLIRKHMVQRPVVNPAACQKCNHCLSYCPVDAISETPEAVAFDLETCIRCYCCVEVCPHAALEAVDTRLGTWLQKGKRLVDRVL</sequence>
<feature type="domain" description="4Fe-4S ferredoxin-type" evidence="5">
    <location>
        <begin position="328"/>
        <end position="356"/>
    </location>
</feature>
<evidence type="ECO:0000256" key="3">
    <source>
        <dbReference type="ARBA" id="ARBA00023004"/>
    </source>
</evidence>
<dbReference type="PROSITE" id="PS00198">
    <property type="entry name" value="4FE4S_FER_1"/>
    <property type="match status" value="1"/>
</dbReference>
<dbReference type="Pfam" id="PF13237">
    <property type="entry name" value="Fer4_10"/>
    <property type="match status" value="1"/>
</dbReference>
<organism evidence="6 7">
    <name type="scientific">Desulfoluna butyratoxydans</name>
    <dbReference type="NCBI Taxonomy" id="231438"/>
    <lineage>
        <taxon>Bacteria</taxon>
        <taxon>Pseudomonadati</taxon>
        <taxon>Thermodesulfobacteriota</taxon>
        <taxon>Desulfobacteria</taxon>
        <taxon>Desulfobacterales</taxon>
        <taxon>Desulfolunaceae</taxon>
        <taxon>Desulfoluna</taxon>
    </lineage>
</organism>
<accession>A0A4U8YNG5</accession>
<dbReference type="InterPro" id="IPR050572">
    <property type="entry name" value="Fe-S_Ferredoxin"/>
</dbReference>
<dbReference type="EMBL" id="CAADHO010000006">
    <property type="protein sequence ID" value="VFQ45655.1"/>
    <property type="molecule type" value="Genomic_DNA"/>
</dbReference>
<keyword evidence="2" id="KW-0479">Metal-binding</keyword>
<dbReference type="Proteomes" id="UP000507962">
    <property type="component" value="Unassembled WGS sequence"/>
</dbReference>
<keyword evidence="1" id="KW-0004">4Fe-4S</keyword>
<dbReference type="InterPro" id="IPR017896">
    <property type="entry name" value="4Fe4S_Fe-S-bd"/>
</dbReference>
<dbReference type="PANTHER" id="PTHR43687:SF1">
    <property type="entry name" value="FERREDOXIN III"/>
    <property type="match status" value="1"/>
</dbReference>
<feature type="domain" description="4Fe-4S ferredoxin-type" evidence="5">
    <location>
        <begin position="298"/>
        <end position="327"/>
    </location>
</feature>
<reference evidence="6 7" key="1">
    <citation type="submission" date="2019-03" db="EMBL/GenBank/DDBJ databases">
        <authorList>
            <person name="Nijsse B."/>
        </authorList>
    </citation>
    <scope>NUCLEOTIDE SEQUENCE [LARGE SCALE GENOMIC DNA]</scope>
    <source>
        <strain evidence="6">Desulfoluna butyratoxydans MSL71</strain>
    </source>
</reference>
<evidence type="ECO:0000313" key="7">
    <source>
        <dbReference type="Proteomes" id="UP000507962"/>
    </source>
</evidence>
<dbReference type="AlphaFoldDB" id="A0A4U8YNG5"/>
<dbReference type="PANTHER" id="PTHR43687">
    <property type="entry name" value="ADENYLYLSULFATE REDUCTASE, BETA SUBUNIT"/>
    <property type="match status" value="1"/>
</dbReference>
<dbReference type="GO" id="GO:0046872">
    <property type="term" value="F:metal ion binding"/>
    <property type="evidence" value="ECO:0007669"/>
    <property type="project" value="UniProtKB-KW"/>
</dbReference>
<keyword evidence="3" id="KW-0408">Iron</keyword>
<keyword evidence="4" id="KW-0411">Iron-sulfur</keyword>